<accession>A0A8J3GD57</accession>
<dbReference type="AlphaFoldDB" id="A0A8J3GD57"/>
<dbReference type="SUPFAM" id="SSF52096">
    <property type="entry name" value="ClpP/crotonase"/>
    <property type="match status" value="1"/>
</dbReference>
<dbReference type="GO" id="GO:0009317">
    <property type="term" value="C:acetyl-CoA carboxylase complex"/>
    <property type="evidence" value="ECO:0007669"/>
    <property type="project" value="InterPro"/>
</dbReference>
<keyword evidence="8 10" id="KW-0275">Fatty acid biosynthesis</keyword>
<dbReference type="InterPro" id="IPR001095">
    <property type="entry name" value="Acetyl_CoA_COase_a_su"/>
</dbReference>
<organism evidence="12 13">
    <name type="scientific">Cerasicoccus arenae</name>
    <dbReference type="NCBI Taxonomy" id="424488"/>
    <lineage>
        <taxon>Bacteria</taxon>
        <taxon>Pseudomonadati</taxon>
        <taxon>Verrucomicrobiota</taxon>
        <taxon>Opitutia</taxon>
        <taxon>Puniceicoccales</taxon>
        <taxon>Cerasicoccaceae</taxon>
        <taxon>Cerasicoccus</taxon>
    </lineage>
</organism>
<keyword evidence="10" id="KW-0963">Cytoplasm</keyword>
<evidence type="ECO:0000259" key="11">
    <source>
        <dbReference type="PROSITE" id="PS50989"/>
    </source>
</evidence>
<keyword evidence="7 10" id="KW-0443">Lipid metabolism</keyword>
<evidence type="ECO:0000256" key="4">
    <source>
        <dbReference type="ARBA" id="ARBA00022741"/>
    </source>
</evidence>
<dbReference type="GO" id="GO:0005524">
    <property type="term" value="F:ATP binding"/>
    <property type="evidence" value="ECO:0007669"/>
    <property type="project" value="UniProtKB-KW"/>
</dbReference>
<keyword evidence="3 10" id="KW-0808">Transferase</keyword>
<evidence type="ECO:0000313" key="13">
    <source>
        <dbReference type="Proteomes" id="UP000642829"/>
    </source>
</evidence>
<dbReference type="UniPathway" id="UPA00655">
    <property type="reaction ID" value="UER00711"/>
</dbReference>
<reference evidence="12" key="2">
    <citation type="submission" date="2020-09" db="EMBL/GenBank/DDBJ databases">
        <authorList>
            <person name="Sun Q."/>
            <person name="Kim S."/>
        </authorList>
    </citation>
    <scope>NUCLEOTIDE SEQUENCE</scope>
    <source>
        <strain evidence="12">KCTC 12870</strain>
    </source>
</reference>
<keyword evidence="6 10" id="KW-0067">ATP-binding</keyword>
<evidence type="ECO:0000256" key="2">
    <source>
        <dbReference type="ARBA" id="ARBA00022516"/>
    </source>
</evidence>
<dbReference type="GO" id="GO:0016743">
    <property type="term" value="F:carboxyl- or carbamoyltransferase activity"/>
    <property type="evidence" value="ECO:0007669"/>
    <property type="project" value="UniProtKB-UniRule"/>
</dbReference>
<comment type="similarity">
    <text evidence="10">Belongs to the AccA family.</text>
</comment>
<dbReference type="InterPro" id="IPR029045">
    <property type="entry name" value="ClpP/crotonase-like_dom_sf"/>
</dbReference>
<keyword evidence="5 10" id="KW-0276">Fatty acid metabolism</keyword>
<dbReference type="Gene3D" id="3.90.226.10">
    <property type="entry name" value="2-enoyl-CoA Hydratase, Chain A, domain 1"/>
    <property type="match status" value="1"/>
</dbReference>
<dbReference type="GO" id="GO:0003989">
    <property type="term" value="F:acetyl-CoA carboxylase activity"/>
    <property type="evidence" value="ECO:0007669"/>
    <property type="project" value="InterPro"/>
</dbReference>
<evidence type="ECO:0000256" key="7">
    <source>
        <dbReference type="ARBA" id="ARBA00023098"/>
    </source>
</evidence>
<evidence type="ECO:0000256" key="3">
    <source>
        <dbReference type="ARBA" id="ARBA00022679"/>
    </source>
</evidence>
<protein>
    <recommendedName>
        <fullName evidence="10">Acetyl-coenzyme A carboxylase carboxyl transferase subunit alpha</fullName>
        <shortName evidence="10">ACCase subunit alpha</shortName>
        <shortName evidence="10">Acetyl-CoA carboxylase carboxyltransferase subunit alpha</shortName>
        <ecNumber evidence="10">2.1.3.15</ecNumber>
    </recommendedName>
</protein>
<dbReference type="RefSeq" id="WP_189513251.1">
    <property type="nucleotide sequence ID" value="NZ_BMXG01000007.1"/>
</dbReference>
<evidence type="ECO:0000256" key="8">
    <source>
        <dbReference type="ARBA" id="ARBA00023160"/>
    </source>
</evidence>
<dbReference type="EMBL" id="BMXG01000007">
    <property type="protein sequence ID" value="GHB98749.1"/>
    <property type="molecule type" value="Genomic_DNA"/>
</dbReference>
<sequence length="321" mass="35208">MEKPKYSLDFEKPIHELQAQLANLQRMSEESDLDVTDEVKAIKVKIEETRKRIHAGLTPWQKIQLARHPQRPYSLDYIDAIFEDFQELHGDRRYMDDQAIIGGPAFLNGDPVMIVAQQKGRSTKENLARNFGCPNPEGYRKALRLMEMAQKFGMPIICLIDTPGAYPGIGAEERHVAEAIAVNIREMSALTVPIIATIIGEGGSGGALGIAVADRILILDNAYYSVISPEGCAAILWKDRVHAPRAADALKITSDKLVELGVVDEIVPEPLGGAHIDAALAAENLKTALEVNLAALKKKSTKALLDGRYAKFRAMGQFAEA</sequence>
<comment type="subunit">
    <text evidence="10">Acetyl-CoA carboxylase is a heterohexamer composed of biotin carboxyl carrier protein (AccB), biotin carboxylase (AccC) and two subunits each of ACCase subunit alpha (AccA) and ACCase subunit beta (AccD).</text>
</comment>
<evidence type="ECO:0000256" key="1">
    <source>
        <dbReference type="ARBA" id="ARBA00004956"/>
    </source>
</evidence>
<evidence type="ECO:0000256" key="9">
    <source>
        <dbReference type="ARBA" id="ARBA00049152"/>
    </source>
</evidence>
<comment type="function">
    <text evidence="10">Component of the acetyl coenzyme A carboxylase (ACC) complex. First, biotin carboxylase catalyzes the carboxylation of biotin on its carrier protein (BCCP) and then the CO(2) group is transferred by the carboxyltransferase to acetyl-CoA to form malonyl-CoA.</text>
</comment>
<keyword evidence="13" id="KW-1185">Reference proteome</keyword>
<comment type="subcellular location">
    <subcellularLocation>
        <location evidence="10">Cytoplasm</location>
    </subcellularLocation>
</comment>
<dbReference type="NCBIfam" id="TIGR00513">
    <property type="entry name" value="accA"/>
    <property type="match status" value="1"/>
</dbReference>
<dbReference type="EC" id="2.1.3.15" evidence="10"/>
<reference evidence="12" key="1">
    <citation type="journal article" date="2014" name="Int. J. Syst. Evol. Microbiol.">
        <title>Complete genome sequence of Corynebacterium casei LMG S-19264T (=DSM 44701T), isolated from a smear-ripened cheese.</title>
        <authorList>
            <consortium name="US DOE Joint Genome Institute (JGI-PGF)"/>
            <person name="Walter F."/>
            <person name="Albersmeier A."/>
            <person name="Kalinowski J."/>
            <person name="Ruckert C."/>
        </authorList>
    </citation>
    <scope>NUCLEOTIDE SEQUENCE</scope>
    <source>
        <strain evidence="12">KCTC 12870</strain>
    </source>
</reference>
<comment type="catalytic activity">
    <reaction evidence="9 10">
        <text>N(6)-carboxybiotinyl-L-lysyl-[protein] + acetyl-CoA = N(6)-biotinyl-L-lysyl-[protein] + malonyl-CoA</text>
        <dbReference type="Rhea" id="RHEA:54728"/>
        <dbReference type="Rhea" id="RHEA-COMP:10505"/>
        <dbReference type="Rhea" id="RHEA-COMP:10506"/>
        <dbReference type="ChEBI" id="CHEBI:57288"/>
        <dbReference type="ChEBI" id="CHEBI:57384"/>
        <dbReference type="ChEBI" id="CHEBI:83144"/>
        <dbReference type="ChEBI" id="CHEBI:83145"/>
        <dbReference type="EC" id="2.1.3.15"/>
    </reaction>
</comment>
<dbReference type="Proteomes" id="UP000642829">
    <property type="component" value="Unassembled WGS sequence"/>
</dbReference>
<dbReference type="Pfam" id="PF03255">
    <property type="entry name" value="ACCA"/>
    <property type="match status" value="1"/>
</dbReference>
<evidence type="ECO:0000313" key="12">
    <source>
        <dbReference type="EMBL" id="GHB98749.1"/>
    </source>
</evidence>
<dbReference type="NCBIfam" id="NF041504">
    <property type="entry name" value="AccA_sub"/>
    <property type="match status" value="1"/>
</dbReference>
<comment type="caution">
    <text evidence="12">The sequence shown here is derived from an EMBL/GenBank/DDBJ whole genome shotgun (WGS) entry which is preliminary data.</text>
</comment>
<dbReference type="HAMAP" id="MF_00823">
    <property type="entry name" value="AcetylCoA_CT_alpha"/>
    <property type="match status" value="1"/>
</dbReference>
<dbReference type="PRINTS" id="PR01069">
    <property type="entry name" value="ACCCTRFRASEA"/>
</dbReference>
<dbReference type="GO" id="GO:2001295">
    <property type="term" value="P:malonyl-CoA biosynthetic process"/>
    <property type="evidence" value="ECO:0007669"/>
    <property type="project" value="UniProtKB-UniRule"/>
</dbReference>
<keyword evidence="4 10" id="KW-0547">Nucleotide-binding</keyword>
<name>A0A8J3GD57_9BACT</name>
<proteinExistence type="inferred from homology"/>
<evidence type="ECO:0000256" key="10">
    <source>
        <dbReference type="HAMAP-Rule" id="MF_00823"/>
    </source>
</evidence>
<comment type="pathway">
    <text evidence="1 10">Lipid metabolism; malonyl-CoA biosynthesis; malonyl-CoA from acetyl-CoA: step 1/1.</text>
</comment>
<feature type="domain" description="CoA carboxyltransferase C-terminal" evidence="11">
    <location>
        <begin position="41"/>
        <end position="295"/>
    </location>
</feature>
<dbReference type="NCBIfam" id="NF004344">
    <property type="entry name" value="PRK05724.1"/>
    <property type="match status" value="1"/>
</dbReference>
<dbReference type="GO" id="GO:0006633">
    <property type="term" value="P:fatty acid biosynthetic process"/>
    <property type="evidence" value="ECO:0007669"/>
    <property type="project" value="UniProtKB-KW"/>
</dbReference>
<dbReference type="InterPro" id="IPR011763">
    <property type="entry name" value="COA_CT_C"/>
</dbReference>
<keyword evidence="2 10" id="KW-0444">Lipid biosynthesis</keyword>
<evidence type="ECO:0000256" key="6">
    <source>
        <dbReference type="ARBA" id="ARBA00022840"/>
    </source>
</evidence>
<gene>
    <name evidence="10 12" type="primary">accA</name>
    <name evidence="12" type="ORF">GCM10007047_13430</name>
</gene>
<dbReference type="PANTHER" id="PTHR42853">
    <property type="entry name" value="ACETYL-COENZYME A CARBOXYLASE CARBOXYL TRANSFERASE SUBUNIT ALPHA"/>
    <property type="match status" value="1"/>
</dbReference>
<dbReference type="PANTHER" id="PTHR42853:SF3">
    <property type="entry name" value="ACETYL-COENZYME A CARBOXYLASE CARBOXYL TRANSFERASE SUBUNIT ALPHA, CHLOROPLASTIC"/>
    <property type="match status" value="1"/>
</dbReference>
<dbReference type="PROSITE" id="PS50989">
    <property type="entry name" value="COA_CT_CTER"/>
    <property type="match status" value="1"/>
</dbReference>
<evidence type="ECO:0000256" key="5">
    <source>
        <dbReference type="ARBA" id="ARBA00022832"/>
    </source>
</evidence>